<evidence type="ECO:0000313" key="7">
    <source>
        <dbReference type="Proteomes" id="UP000094526"/>
    </source>
</evidence>
<comment type="subcellular location">
    <subcellularLocation>
        <location evidence="1">Membrane</location>
        <topology evidence="1">Multi-pass membrane protein</topology>
    </subcellularLocation>
</comment>
<feature type="transmembrane region" description="Helical" evidence="5">
    <location>
        <begin position="113"/>
        <end position="132"/>
    </location>
</feature>
<dbReference type="PANTHER" id="PTHR23501:SF59">
    <property type="entry name" value="MAJOR FACILITATOR SUPERFAMILY (MFS) PROFILE DOMAIN-CONTAINING PROTEIN-RELATED"/>
    <property type="match status" value="1"/>
</dbReference>
<reference evidence="7" key="1">
    <citation type="submission" date="2015-07" db="EMBL/GenBank/DDBJ databases">
        <authorList>
            <person name="Teixeira M.M."/>
            <person name="Souza R.C."/>
            <person name="Almeida L.G."/>
            <person name="Vicente V.A."/>
            <person name="de Hoog S."/>
            <person name="Bocca A.L."/>
            <person name="de Almeida S.R."/>
            <person name="Vasconcelos A.T."/>
            <person name="Felipe M.S."/>
        </authorList>
    </citation>
    <scope>NUCLEOTIDE SEQUENCE [LARGE SCALE GENOMIC DNA]</scope>
    <source>
        <strain evidence="7">KSF</strain>
    </source>
</reference>
<feature type="transmembrane region" description="Helical" evidence="5">
    <location>
        <begin position="171"/>
        <end position="189"/>
    </location>
</feature>
<dbReference type="Gene3D" id="1.20.1250.20">
    <property type="entry name" value="MFS general substrate transporter like domains"/>
    <property type="match status" value="1"/>
</dbReference>
<organism evidence="6 7">
    <name type="scientific">Cladophialophora carrionii</name>
    <dbReference type="NCBI Taxonomy" id="86049"/>
    <lineage>
        <taxon>Eukaryota</taxon>
        <taxon>Fungi</taxon>
        <taxon>Dikarya</taxon>
        <taxon>Ascomycota</taxon>
        <taxon>Pezizomycotina</taxon>
        <taxon>Eurotiomycetes</taxon>
        <taxon>Chaetothyriomycetidae</taxon>
        <taxon>Chaetothyriales</taxon>
        <taxon>Herpotrichiellaceae</taxon>
        <taxon>Cladophialophora</taxon>
    </lineage>
</organism>
<evidence type="ECO:0000256" key="2">
    <source>
        <dbReference type="ARBA" id="ARBA00022692"/>
    </source>
</evidence>
<dbReference type="GO" id="GO:0005886">
    <property type="term" value="C:plasma membrane"/>
    <property type="evidence" value="ECO:0007669"/>
    <property type="project" value="TreeGrafter"/>
</dbReference>
<feature type="transmembrane region" description="Helical" evidence="5">
    <location>
        <begin position="196"/>
        <end position="218"/>
    </location>
</feature>
<evidence type="ECO:0000256" key="3">
    <source>
        <dbReference type="ARBA" id="ARBA00022989"/>
    </source>
</evidence>
<dbReference type="AlphaFoldDB" id="A0A1C1D1K5"/>
<comment type="caution">
    <text evidence="6">The sequence shown here is derived from an EMBL/GenBank/DDBJ whole genome shotgun (WGS) entry which is preliminary data.</text>
</comment>
<accession>A0A1C1D1K5</accession>
<feature type="transmembrane region" description="Helical" evidence="5">
    <location>
        <begin position="87"/>
        <end position="107"/>
    </location>
</feature>
<name>A0A1C1D1K5_9EURO</name>
<dbReference type="InterPro" id="IPR036259">
    <property type="entry name" value="MFS_trans_sf"/>
</dbReference>
<protein>
    <submittedName>
        <fullName evidence="6">Efflux pump antibiotic resistance protein</fullName>
    </submittedName>
</protein>
<dbReference type="OrthoDB" id="2351791at2759"/>
<dbReference type="Proteomes" id="UP000094526">
    <property type="component" value="Unassembled WGS sequence"/>
</dbReference>
<keyword evidence="2 5" id="KW-0812">Transmembrane</keyword>
<proteinExistence type="predicted"/>
<gene>
    <name evidence="6" type="ORF">CLCR_11442</name>
</gene>
<dbReference type="EMBL" id="LGRB01000003">
    <property type="protein sequence ID" value="OCT54753.1"/>
    <property type="molecule type" value="Genomic_DNA"/>
</dbReference>
<feature type="transmembrane region" description="Helical" evidence="5">
    <location>
        <begin position="144"/>
        <end position="165"/>
    </location>
</feature>
<dbReference type="VEuPathDB" id="FungiDB:CLCR_11442"/>
<keyword evidence="4 5" id="KW-0472">Membrane</keyword>
<dbReference type="GO" id="GO:0022857">
    <property type="term" value="F:transmembrane transporter activity"/>
    <property type="evidence" value="ECO:0007669"/>
    <property type="project" value="TreeGrafter"/>
</dbReference>
<evidence type="ECO:0000256" key="4">
    <source>
        <dbReference type="ARBA" id="ARBA00023136"/>
    </source>
</evidence>
<keyword evidence="3 5" id="KW-1133">Transmembrane helix</keyword>
<dbReference type="SUPFAM" id="SSF103473">
    <property type="entry name" value="MFS general substrate transporter"/>
    <property type="match status" value="1"/>
</dbReference>
<dbReference type="VEuPathDB" id="FungiDB:G647_04849"/>
<feature type="transmembrane region" description="Helical" evidence="5">
    <location>
        <begin position="46"/>
        <end position="66"/>
    </location>
</feature>
<keyword evidence="7" id="KW-1185">Reference proteome</keyword>
<dbReference type="PANTHER" id="PTHR23501">
    <property type="entry name" value="MAJOR FACILITATOR SUPERFAMILY"/>
    <property type="match status" value="1"/>
</dbReference>
<dbReference type="STRING" id="86049.A0A1C1D1K5"/>
<sequence>MVLAVIVLADIFLLGERAKYVGVMNAVWAVGSVCGPVLGGALAQRWIFWINIPLVVLSITSIAAFLPRRAAEIPLWTKLGHIDYVGIVMFLTFGVLFFLPLVFAGIIRPWSSWEVLVPLLVGSAGMVLFRGYEKKVAKEPMLRLAVFANRTANVGQFGIFVHGVLLWSLSFRKLFTVAPAAVVTGLYISSTGQYRWAVWAGWFLTTLGYALLCLLKPGTTVPSWIVLDLVAGLGVGMLVPAVSITVQAATQGTNVFHSISMYALVRASGQACGVAIGTAIFQTQCKSVLAGMSGINLTAEALIREIHQSSGTPDQLDELQEAVVRSVRIVWA</sequence>
<evidence type="ECO:0000313" key="6">
    <source>
        <dbReference type="EMBL" id="OCT54753.1"/>
    </source>
</evidence>
<evidence type="ECO:0000256" key="1">
    <source>
        <dbReference type="ARBA" id="ARBA00004141"/>
    </source>
</evidence>
<feature type="transmembrane region" description="Helical" evidence="5">
    <location>
        <begin position="224"/>
        <end position="246"/>
    </location>
</feature>
<evidence type="ECO:0000256" key="5">
    <source>
        <dbReference type="SAM" id="Phobius"/>
    </source>
</evidence>